<comment type="pathway">
    <text evidence="3">Lipid metabolism.</text>
</comment>
<evidence type="ECO:0000313" key="21">
    <source>
        <dbReference type="Proteomes" id="UP000249842"/>
    </source>
</evidence>
<evidence type="ECO:0000256" key="19">
    <source>
        <dbReference type="SAM" id="SignalP"/>
    </source>
</evidence>
<sequence>MKSLPNILTSMRLVLALFMFVALAAAAGAVPGLSNHLTPEMQFALERWAVYAFVIAAVTDFFDGWLARKMDAVSIWGAILDPIGDKVLVCGAVLGLMSLGPQPLVLLPAGLILFREFTVSALREVGAGKGVKLPVTLLAKWKTTLQLTALALELVVAAWGAFGLPDDPAIKNPATYGAHGLFWIATIVTLITGAQYWEQTRKALQTT</sequence>
<feature type="signal peptide" evidence="19">
    <location>
        <begin position="1"/>
        <end position="24"/>
    </location>
</feature>
<feature type="transmembrane region" description="Helical" evidence="18">
    <location>
        <begin position="48"/>
        <end position="66"/>
    </location>
</feature>
<comment type="similarity">
    <text evidence="4 17">Belongs to the CDP-alcohol phosphatidyltransferase class-I family.</text>
</comment>
<comment type="pathway">
    <text evidence="2">Phospholipid metabolism; phosphatidylglycerol biosynthesis; phosphatidylglycerol from CDP-diacylglycerol: step 1/2.</text>
</comment>
<name>A0A328B394_9CAUL</name>
<feature type="transmembrane region" description="Helical" evidence="18">
    <location>
        <begin position="176"/>
        <end position="197"/>
    </location>
</feature>
<evidence type="ECO:0000256" key="2">
    <source>
        <dbReference type="ARBA" id="ARBA00005042"/>
    </source>
</evidence>
<accession>A0A328B394</accession>
<evidence type="ECO:0000256" key="9">
    <source>
        <dbReference type="ARBA" id="ARBA00022692"/>
    </source>
</evidence>
<dbReference type="GO" id="GO:0046474">
    <property type="term" value="P:glycerophospholipid biosynthetic process"/>
    <property type="evidence" value="ECO:0007669"/>
    <property type="project" value="TreeGrafter"/>
</dbReference>
<dbReference type="InterPro" id="IPR004570">
    <property type="entry name" value="Phosphatidylglycerol_P_synth"/>
</dbReference>
<dbReference type="AlphaFoldDB" id="A0A328B394"/>
<comment type="catalytic activity">
    <reaction evidence="15">
        <text>a CDP-1,2-diacyl-sn-glycerol + sn-glycerol 3-phosphate = a 1,2-diacyl-sn-glycero-3-phospho-(1'-sn-glycero-3'-phosphate) + CMP + H(+)</text>
        <dbReference type="Rhea" id="RHEA:12593"/>
        <dbReference type="ChEBI" id="CHEBI:15378"/>
        <dbReference type="ChEBI" id="CHEBI:57597"/>
        <dbReference type="ChEBI" id="CHEBI:58332"/>
        <dbReference type="ChEBI" id="CHEBI:60110"/>
        <dbReference type="ChEBI" id="CHEBI:60377"/>
        <dbReference type="EC" id="2.7.8.5"/>
    </reaction>
</comment>
<evidence type="ECO:0000256" key="13">
    <source>
        <dbReference type="ARBA" id="ARBA00023209"/>
    </source>
</evidence>
<keyword evidence="13" id="KW-0594">Phospholipid biosynthesis</keyword>
<evidence type="ECO:0000256" key="15">
    <source>
        <dbReference type="ARBA" id="ARBA00048586"/>
    </source>
</evidence>
<comment type="caution">
    <text evidence="20">The sequence shown here is derived from an EMBL/GenBank/DDBJ whole genome shotgun (WGS) entry which is preliminary data.</text>
</comment>
<dbReference type="Proteomes" id="UP000249842">
    <property type="component" value="Unassembled WGS sequence"/>
</dbReference>
<dbReference type="GO" id="GO:0016020">
    <property type="term" value="C:membrane"/>
    <property type="evidence" value="ECO:0007669"/>
    <property type="project" value="UniProtKB-SubCell"/>
</dbReference>
<dbReference type="PANTHER" id="PTHR14269:SF62">
    <property type="entry name" value="CDP-DIACYLGLYCEROL--GLYCEROL-3-PHOSPHATE 3-PHOSPHATIDYLTRANSFERASE 1, CHLOROPLASTIC"/>
    <property type="match status" value="1"/>
</dbReference>
<protein>
    <recommendedName>
        <fullName evidence="6 16">CDP-diacylglycerol--glycerol-3-phosphate 3-phosphatidyltransferase</fullName>
        <ecNumber evidence="5 16">2.7.8.5</ecNumber>
    </recommendedName>
</protein>
<evidence type="ECO:0000256" key="5">
    <source>
        <dbReference type="ARBA" id="ARBA00013170"/>
    </source>
</evidence>
<keyword evidence="19" id="KW-0732">Signal</keyword>
<dbReference type="InterPro" id="IPR043130">
    <property type="entry name" value="CDP-OH_PTrfase_TM_dom"/>
</dbReference>
<evidence type="ECO:0000256" key="10">
    <source>
        <dbReference type="ARBA" id="ARBA00022989"/>
    </source>
</evidence>
<keyword evidence="11" id="KW-0443">Lipid metabolism</keyword>
<evidence type="ECO:0000313" key="20">
    <source>
        <dbReference type="EMBL" id="RAK60314.1"/>
    </source>
</evidence>
<evidence type="ECO:0000256" key="1">
    <source>
        <dbReference type="ARBA" id="ARBA00004141"/>
    </source>
</evidence>
<dbReference type="PROSITE" id="PS00379">
    <property type="entry name" value="CDP_ALCOHOL_P_TRANSF"/>
    <property type="match status" value="1"/>
</dbReference>
<dbReference type="RefSeq" id="WP_111457607.1">
    <property type="nucleotide sequence ID" value="NZ_QFYP01000001.1"/>
</dbReference>
<dbReference type="EMBL" id="QFYP01000001">
    <property type="protein sequence ID" value="RAK60314.1"/>
    <property type="molecule type" value="Genomic_DNA"/>
</dbReference>
<dbReference type="Gene3D" id="1.20.120.1760">
    <property type="match status" value="1"/>
</dbReference>
<dbReference type="EC" id="2.7.8.5" evidence="5 16"/>
<evidence type="ECO:0000256" key="14">
    <source>
        <dbReference type="ARBA" id="ARBA00023264"/>
    </source>
</evidence>
<comment type="subcellular location">
    <subcellularLocation>
        <location evidence="1">Membrane</location>
        <topology evidence="1">Multi-pass membrane protein</topology>
    </subcellularLocation>
</comment>
<reference evidence="21" key="1">
    <citation type="submission" date="2018-05" db="EMBL/GenBank/DDBJ databases">
        <authorList>
            <person name="Li X."/>
        </authorList>
    </citation>
    <scope>NUCLEOTIDE SEQUENCE [LARGE SCALE GENOMIC DNA]</scope>
    <source>
        <strain evidence="21">HKS-05</strain>
    </source>
</reference>
<dbReference type="NCBIfam" id="TIGR00560">
    <property type="entry name" value="pgsA"/>
    <property type="match status" value="1"/>
</dbReference>
<evidence type="ECO:0000256" key="17">
    <source>
        <dbReference type="RuleBase" id="RU003750"/>
    </source>
</evidence>
<keyword evidence="9 18" id="KW-0812">Transmembrane</keyword>
<dbReference type="OrthoDB" id="9796672at2"/>
<dbReference type="InterPro" id="IPR050324">
    <property type="entry name" value="CDP-alcohol_PTase-I"/>
</dbReference>
<dbReference type="Pfam" id="PF01066">
    <property type="entry name" value="CDP-OH_P_transf"/>
    <property type="match status" value="1"/>
</dbReference>
<proteinExistence type="inferred from homology"/>
<dbReference type="PIRSF" id="PIRSF000847">
    <property type="entry name" value="Phos_ph_gly_syn"/>
    <property type="match status" value="1"/>
</dbReference>
<dbReference type="InterPro" id="IPR048254">
    <property type="entry name" value="CDP_ALCOHOL_P_TRANSF_CS"/>
</dbReference>
<keyword evidence="21" id="KW-1185">Reference proteome</keyword>
<evidence type="ECO:0000256" key="11">
    <source>
        <dbReference type="ARBA" id="ARBA00023098"/>
    </source>
</evidence>
<keyword evidence="8 17" id="KW-0808">Transferase</keyword>
<feature type="chain" id="PRO_5016346003" description="CDP-diacylglycerol--glycerol-3-phosphate 3-phosphatidyltransferase" evidence="19">
    <location>
        <begin position="25"/>
        <end position="207"/>
    </location>
</feature>
<keyword evidence="10 18" id="KW-1133">Transmembrane helix</keyword>
<dbReference type="GO" id="GO:0008444">
    <property type="term" value="F:CDP-diacylglycerol-glycerol-3-phosphate 3-phosphatidyltransferase activity"/>
    <property type="evidence" value="ECO:0007669"/>
    <property type="project" value="UniProtKB-UniRule"/>
</dbReference>
<evidence type="ECO:0000256" key="7">
    <source>
        <dbReference type="ARBA" id="ARBA00022516"/>
    </source>
</evidence>
<dbReference type="PANTHER" id="PTHR14269">
    <property type="entry name" value="CDP-DIACYLGLYCEROL--GLYCEROL-3-PHOSPHATE 3-PHOSPHATIDYLTRANSFERASE-RELATED"/>
    <property type="match status" value="1"/>
</dbReference>
<feature type="transmembrane region" description="Helical" evidence="18">
    <location>
        <begin position="87"/>
        <end position="114"/>
    </location>
</feature>
<dbReference type="InterPro" id="IPR000462">
    <property type="entry name" value="CDP-OH_P_trans"/>
</dbReference>
<evidence type="ECO:0000256" key="16">
    <source>
        <dbReference type="NCBIfam" id="TIGR00560"/>
    </source>
</evidence>
<keyword evidence="7" id="KW-0444">Lipid biosynthesis</keyword>
<evidence type="ECO:0000256" key="4">
    <source>
        <dbReference type="ARBA" id="ARBA00010441"/>
    </source>
</evidence>
<keyword evidence="14" id="KW-1208">Phospholipid metabolism</keyword>
<evidence type="ECO:0000256" key="3">
    <source>
        <dbReference type="ARBA" id="ARBA00005189"/>
    </source>
</evidence>
<evidence type="ECO:0000256" key="6">
    <source>
        <dbReference type="ARBA" id="ARBA00014944"/>
    </source>
</evidence>
<evidence type="ECO:0000256" key="12">
    <source>
        <dbReference type="ARBA" id="ARBA00023136"/>
    </source>
</evidence>
<gene>
    <name evidence="20" type="primary">pgsA</name>
    <name evidence="20" type="ORF">DJ021_11105</name>
</gene>
<evidence type="ECO:0000256" key="8">
    <source>
        <dbReference type="ARBA" id="ARBA00022679"/>
    </source>
</evidence>
<keyword evidence="12 18" id="KW-0472">Membrane</keyword>
<evidence type="ECO:0000256" key="18">
    <source>
        <dbReference type="SAM" id="Phobius"/>
    </source>
</evidence>
<organism evidence="20 21">
    <name type="scientific">Phenylobacterium hankyongense</name>
    <dbReference type="NCBI Taxonomy" id="1813876"/>
    <lineage>
        <taxon>Bacteria</taxon>
        <taxon>Pseudomonadati</taxon>
        <taxon>Pseudomonadota</taxon>
        <taxon>Alphaproteobacteria</taxon>
        <taxon>Caulobacterales</taxon>
        <taxon>Caulobacteraceae</taxon>
        <taxon>Phenylobacterium</taxon>
    </lineage>
</organism>